<dbReference type="RefSeq" id="XP_043144699.1">
    <property type="nucleotide sequence ID" value="XM_043288764.1"/>
</dbReference>
<dbReference type="PANTHER" id="PTHR43735">
    <property type="entry name" value="APOPTOSIS-INDUCING FACTOR 1"/>
    <property type="match status" value="1"/>
</dbReference>
<evidence type="ECO:0000256" key="1">
    <source>
        <dbReference type="ARBA" id="ARBA00006442"/>
    </source>
</evidence>
<keyword evidence="3" id="KW-0274">FAD</keyword>
<dbReference type="EMBL" id="BBXM02000002">
    <property type="protein sequence ID" value="GIC87433.1"/>
    <property type="molecule type" value="Genomic_DNA"/>
</dbReference>
<name>A0A8E0UXF2_9EURO</name>
<dbReference type="PRINTS" id="PR00368">
    <property type="entry name" value="FADPNR"/>
</dbReference>
<organism evidence="6 7">
    <name type="scientific">Aspergillus udagawae</name>
    <dbReference type="NCBI Taxonomy" id="91492"/>
    <lineage>
        <taxon>Eukaryota</taxon>
        <taxon>Fungi</taxon>
        <taxon>Dikarya</taxon>
        <taxon>Ascomycota</taxon>
        <taxon>Pezizomycotina</taxon>
        <taxon>Eurotiomycetes</taxon>
        <taxon>Eurotiomycetidae</taxon>
        <taxon>Eurotiales</taxon>
        <taxon>Aspergillaceae</taxon>
        <taxon>Aspergillus</taxon>
        <taxon>Aspergillus subgen. Fumigati</taxon>
    </lineage>
</organism>
<dbReference type="Gene3D" id="3.50.50.100">
    <property type="match status" value="1"/>
</dbReference>
<accession>A0A8E0UXF2</accession>
<proteinExistence type="inferred from homology"/>
<reference evidence="6" key="1">
    <citation type="journal article" date="2015" name="Genome Announc.">
        <title>Draft Genome Sequence of the Pathogenic Filamentous Fungus Aspergillus udagawae Strain IFM 46973T.</title>
        <authorList>
            <person name="Kusuya Y."/>
            <person name="Takahashi-Nakaguchi A."/>
            <person name="Takahashi H."/>
            <person name="Yaguchi T."/>
        </authorList>
    </citation>
    <scope>NUCLEOTIDE SEQUENCE</scope>
    <source>
        <strain evidence="6">IFM 46973</strain>
    </source>
</reference>
<dbReference type="InterPro" id="IPR023753">
    <property type="entry name" value="FAD/NAD-binding_dom"/>
</dbReference>
<evidence type="ECO:0000259" key="5">
    <source>
        <dbReference type="Pfam" id="PF07992"/>
    </source>
</evidence>
<evidence type="ECO:0000256" key="4">
    <source>
        <dbReference type="ARBA" id="ARBA00023002"/>
    </source>
</evidence>
<comment type="caution">
    <text evidence="6">The sequence shown here is derived from an EMBL/GenBank/DDBJ whole genome shotgun (WGS) entry which is preliminary data.</text>
</comment>
<keyword evidence="4" id="KW-0560">Oxidoreductase</keyword>
<dbReference type="AlphaFoldDB" id="A0A8E0UXF2"/>
<dbReference type="Pfam" id="PF07992">
    <property type="entry name" value="Pyr_redox_2"/>
    <property type="match status" value="1"/>
</dbReference>
<evidence type="ECO:0000256" key="3">
    <source>
        <dbReference type="ARBA" id="ARBA00022827"/>
    </source>
</evidence>
<evidence type="ECO:0000313" key="7">
    <source>
        <dbReference type="Proteomes" id="UP000036893"/>
    </source>
</evidence>
<gene>
    <name evidence="6" type="ORF">Aud_003817</name>
</gene>
<dbReference type="SUPFAM" id="SSF51905">
    <property type="entry name" value="FAD/NAD(P)-binding domain"/>
    <property type="match status" value="1"/>
</dbReference>
<comment type="similarity">
    <text evidence="1">Belongs to the FAD-dependent oxidoreductase family.</text>
</comment>
<evidence type="ECO:0000256" key="2">
    <source>
        <dbReference type="ARBA" id="ARBA00022630"/>
    </source>
</evidence>
<dbReference type="GO" id="GO:0005737">
    <property type="term" value="C:cytoplasm"/>
    <property type="evidence" value="ECO:0007669"/>
    <property type="project" value="TreeGrafter"/>
</dbReference>
<dbReference type="PRINTS" id="PR00411">
    <property type="entry name" value="PNDRDTASEI"/>
</dbReference>
<evidence type="ECO:0000313" key="6">
    <source>
        <dbReference type="EMBL" id="GIC87433.1"/>
    </source>
</evidence>
<protein>
    <recommendedName>
        <fullName evidence="5">FAD/NAD(P)-binding domain-containing protein</fullName>
    </recommendedName>
</protein>
<dbReference type="GO" id="GO:0004174">
    <property type="term" value="F:electron-transferring-flavoprotein dehydrogenase activity"/>
    <property type="evidence" value="ECO:0007669"/>
    <property type="project" value="TreeGrafter"/>
</dbReference>
<dbReference type="InterPro" id="IPR036188">
    <property type="entry name" value="FAD/NAD-bd_sf"/>
</dbReference>
<keyword evidence="2" id="KW-0285">Flavoprotein</keyword>
<sequence length="386" mass="41386">MASTTSRVVVIGGSNAGIGVCHGLLQQIPVITVTLVNPSKEYYFNLAAPRFLAKSGLLPSSKYIHSITDVFSKYSGDRFRFLQGNATAINLRGQYVCVDDPTSSPVPYDFLVIASGSTTPAAIGRESFPAPFKVPLEGDLSAAIQRTQAAVESAKTIIIGGAGPIGVEFAGEIAEAYGYAGPQKKITLVSGTDTVLAGLTPGVQDAAARLLRSKGVHLRTSSRVRKAEYNLTTKQWVVTLSAGEVLTADLYISAMGSVPNSDFIPQSLLDQEGWVNVDEHLRVKDSHGHVAPNVYALGDITSFTDRLLLRIKPQVKTVVSNLKRDLTGEGRVSIYRPGDQKRIMVIPVGRYTGTGVLGNWKLCGFMVSFFKGRDFLTSKAASFIEG</sequence>
<dbReference type="GeneID" id="66991293"/>
<dbReference type="Proteomes" id="UP000036893">
    <property type="component" value="Unassembled WGS sequence"/>
</dbReference>
<reference evidence="6" key="2">
    <citation type="submission" date="2021-01" db="EMBL/GenBank/DDBJ databases">
        <title>Pan-genome distribution and transcriptional activeness of fungal secondary metabolism genes in Aspergillus section Fumigati.</title>
        <authorList>
            <person name="Takahashi H."/>
            <person name="Umemura M."/>
            <person name="Ninomiya A."/>
            <person name="Kusuya Y."/>
            <person name="Urayama S."/>
            <person name="Shimizu M."/>
            <person name="Watanabe A."/>
            <person name="Kamei K."/>
            <person name="Yaguchi T."/>
            <person name="Hagiwara D."/>
        </authorList>
    </citation>
    <scope>NUCLEOTIDE SEQUENCE</scope>
    <source>
        <strain evidence="6">IFM 46973</strain>
    </source>
</reference>
<dbReference type="PANTHER" id="PTHR43735:SF3">
    <property type="entry name" value="FERROPTOSIS SUPPRESSOR PROTEIN 1"/>
    <property type="match status" value="1"/>
</dbReference>
<feature type="domain" description="FAD/NAD(P)-binding" evidence="5">
    <location>
        <begin position="7"/>
        <end position="306"/>
    </location>
</feature>
<dbReference type="GO" id="GO:0050660">
    <property type="term" value="F:flavin adenine dinucleotide binding"/>
    <property type="evidence" value="ECO:0007669"/>
    <property type="project" value="TreeGrafter"/>
</dbReference>